<feature type="region of interest" description="Disordered" evidence="2">
    <location>
        <begin position="1"/>
        <end position="56"/>
    </location>
</feature>
<feature type="region of interest" description="Disordered" evidence="2">
    <location>
        <begin position="548"/>
        <end position="630"/>
    </location>
</feature>
<organism evidence="3 4">
    <name type="scientific">Prorocentrum cordatum</name>
    <dbReference type="NCBI Taxonomy" id="2364126"/>
    <lineage>
        <taxon>Eukaryota</taxon>
        <taxon>Sar</taxon>
        <taxon>Alveolata</taxon>
        <taxon>Dinophyceae</taxon>
        <taxon>Prorocentrales</taxon>
        <taxon>Prorocentraceae</taxon>
        <taxon>Prorocentrum</taxon>
    </lineage>
</organism>
<sequence>MALPADDVVQLPPGQPGRIAGPEEGAAEPAAAASVSPPPGAGGQRGGQRGGQPEGGVCDEAELRRLALEEAKGVLPNEIRMILSTSEQTMLEVMEMCQDAPGEQLEERLANSLVDLLWAPLAGCVPQLPGLAEADVRMKVALFWRCAAALCAMPLAQLAAMTRRKRPFLRDLDPHVPPASSAPARERLAHVRLNLPIFAMVAKMPSELGKAAEEQPKADTLAGASAAPATTSTEDGVLLEELPRERPAPRAAPADAAADKSKTAARHTYDVGYKKWDKFDVDEALREADDPPSDAPRVQVRFPGEAGADAAPPRTSDDPVEMLEGAMQADELKIYKSKAQSKLQKFANLLVAVRDAGKEDPALEFDIGVLKYMMSACKGSEKQLHELKAQLISAKERLGNIRAKVEELLDEEATLCLMVQKLQNSIQQLREAEATEPDGPRAAWHSGLRTEGQEGRTAAAITAMTEQMRAVQAQQQAIQEHLSRMQTGQNFHAFALARVLGVGIGAAAGDVLMDAQTIQKAQRAVISGLSIPSASPPDLQGLAPERTQRDVASTAPGYGAAPPGAAPATGPRAPTQRRASSLEPPVAKTPPPKRQSASPKPARAPCMGVSAETRAQAEEKAVPDTPRVKGVSRVTAELQRNEPKEEVLPIDPELLIATQPMVMEEMIPGPVHILQHIQGASIDLISQTQRSPTPPPAQRNIFSCLVLANYSMLRMRCEDTRHLVVGCCAPLFRKVILVAHALHSGDEYTSQQRKEWWRDLIGICHTWKVQLAFLDANARLGSIVSEAVGSEGFRQDEDESGGLFHDMLLETGLVAANTLVPSLSQDHYPVFMRFESQGSTKAAQQQSGYDARGTQGPDKAAAFRMHLAAFPTVPHQAFAEWDKQILAASELAAHMLEFLVKSKPALRRALKLSRNKLLDDLAQQLCNARSTLLKATMNMLSVVQQGALPQRGTDIASLRLRSAMMAAEARERTYLSLYTDLKAAFYSVIRGLVARMAQNSEDIQNTLAGLEIPSCLEPLCHALVAKPGALDGLGSKHLLEAVVDVM</sequence>
<comment type="caution">
    <text evidence="3">The sequence shown here is derived from an EMBL/GenBank/DDBJ whole genome shotgun (WGS) entry which is preliminary data.</text>
</comment>
<dbReference type="Proteomes" id="UP001189429">
    <property type="component" value="Unassembled WGS sequence"/>
</dbReference>
<feature type="compositionally biased region" description="Gly residues" evidence="2">
    <location>
        <begin position="41"/>
        <end position="54"/>
    </location>
</feature>
<keyword evidence="1" id="KW-0175">Coiled coil</keyword>
<gene>
    <name evidence="3" type="ORF">PCOR1329_LOCUS35735</name>
</gene>
<feature type="region of interest" description="Disordered" evidence="2">
    <location>
        <begin position="286"/>
        <end position="319"/>
    </location>
</feature>
<protein>
    <submittedName>
        <fullName evidence="3">Uncharacterized protein</fullName>
    </submittedName>
</protein>
<evidence type="ECO:0000256" key="1">
    <source>
        <dbReference type="SAM" id="Coils"/>
    </source>
</evidence>
<evidence type="ECO:0000256" key="2">
    <source>
        <dbReference type="SAM" id="MobiDB-lite"/>
    </source>
</evidence>
<accession>A0ABN9T5D9</accession>
<feature type="region of interest" description="Disordered" evidence="2">
    <location>
        <begin position="210"/>
        <end position="264"/>
    </location>
</feature>
<evidence type="ECO:0000313" key="3">
    <source>
        <dbReference type="EMBL" id="CAK0840251.1"/>
    </source>
</evidence>
<proteinExistence type="predicted"/>
<feature type="compositionally biased region" description="Low complexity" evidence="2">
    <location>
        <begin position="552"/>
        <end position="579"/>
    </location>
</feature>
<feature type="compositionally biased region" description="Low complexity" evidence="2">
    <location>
        <begin position="20"/>
        <end position="35"/>
    </location>
</feature>
<dbReference type="EMBL" id="CAUYUJ010014363">
    <property type="protein sequence ID" value="CAK0840251.1"/>
    <property type="molecule type" value="Genomic_DNA"/>
</dbReference>
<keyword evidence="4" id="KW-1185">Reference proteome</keyword>
<reference evidence="3" key="1">
    <citation type="submission" date="2023-10" db="EMBL/GenBank/DDBJ databases">
        <authorList>
            <person name="Chen Y."/>
            <person name="Shah S."/>
            <person name="Dougan E. K."/>
            <person name="Thang M."/>
            <person name="Chan C."/>
        </authorList>
    </citation>
    <scope>NUCLEOTIDE SEQUENCE [LARGE SCALE GENOMIC DNA]</scope>
</reference>
<feature type="compositionally biased region" description="Low complexity" evidence="2">
    <location>
        <begin position="218"/>
        <end position="233"/>
    </location>
</feature>
<feature type="coiled-coil region" evidence="1">
    <location>
        <begin position="377"/>
        <end position="411"/>
    </location>
</feature>
<name>A0ABN9T5D9_9DINO</name>
<evidence type="ECO:0000313" key="4">
    <source>
        <dbReference type="Proteomes" id="UP001189429"/>
    </source>
</evidence>